<keyword evidence="1" id="KW-0472">Membrane</keyword>
<evidence type="ECO:0000313" key="3">
    <source>
        <dbReference type="Proteomes" id="UP000533476"/>
    </source>
</evidence>
<keyword evidence="1" id="KW-1133">Transmembrane helix</keyword>
<feature type="transmembrane region" description="Helical" evidence="1">
    <location>
        <begin position="144"/>
        <end position="165"/>
    </location>
</feature>
<dbReference type="Proteomes" id="UP000533476">
    <property type="component" value="Unassembled WGS sequence"/>
</dbReference>
<comment type="caution">
    <text evidence="2">The sequence shown here is derived from an EMBL/GenBank/DDBJ whole genome shotgun (WGS) entry which is preliminary data.</text>
</comment>
<feature type="transmembrane region" description="Helical" evidence="1">
    <location>
        <begin position="243"/>
        <end position="262"/>
    </location>
</feature>
<proteinExistence type="predicted"/>
<dbReference type="InterPro" id="IPR046084">
    <property type="entry name" value="TrbL_4"/>
</dbReference>
<keyword evidence="1" id="KW-0812">Transmembrane</keyword>
<organism evidence="2 3">
    <name type="scientific">Sulfobacillus harzensis</name>
    <dbReference type="NCBI Taxonomy" id="2729629"/>
    <lineage>
        <taxon>Bacteria</taxon>
        <taxon>Bacillati</taxon>
        <taxon>Bacillota</taxon>
        <taxon>Clostridia</taxon>
        <taxon>Eubacteriales</taxon>
        <taxon>Clostridiales Family XVII. Incertae Sedis</taxon>
        <taxon>Sulfobacillus</taxon>
    </lineage>
</organism>
<feature type="transmembrane region" description="Helical" evidence="1">
    <location>
        <begin position="90"/>
        <end position="109"/>
    </location>
</feature>
<sequence>MGHLLVSGISYFVQNALLTPLQRFLFSILSDIAQQGLAFARLPFVVNTAESMAAVAAALLMTRVAWEALSRYILWNEGTGDVTGGELMKGILRTAFFMGLGSFVALWVFRFGIDLAGVVGAAPLAAATHASASWVQDVEQAPNVAVGTVLFLVLFILAVVVGLLVVTIQTAIRAAELSFLIVAAPLMALGQLYPDGGVWNSWWRQLVTLSVAQAWQFFGLKSMVDASQLVLDHGLAVSLTNNLVDQVFLAVLMSLAFVIVTVRGPHLIKEWAAHTGIGGGILFAGQRSASYASQRAMQQWLTK</sequence>
<protein>
    <recommendedName>
        <fullName evidence="4">Conjugal transfer protein TrbL</fullName>
    </recommendedName>
</protein>
<gene>
    <name evidence="2" type="ORF">HIJ39_14155</name>
</gene>
<reference evidence="2 3" key="1">
    <citation type="submission" date="2020-04" db="EMBL/GenBank/DDBJ databases">
        <authorList>
            <person name="Zhang R."/>
            <person name="Schippers A."/>
        </authorList>
    </citation>
    <scope>NUCLEOTIDE SEQUENCE [LARGE SCALE GENOMIC DNA]</scope>
    <source>
        <strain evidence="2 3">DSM 109850</strain>
    </source>
</reference>
<feature type="transmembrane region" description="Helical" evidence="1">
    <location>
        <begin position="177"/>
        <end position="194"/>
    </location>
</feature>
<accession>A0A7Y0L675</accession>
<dbReference type="EMBL" id="JABBVZ010000053">
    <property type="protein sequence ID" value="NMP23486.1"/>
    <property type="molecule type" value="Genomic_DNA"/>
</dbReference>
<evidence type="ECO:0000256" key="1">
    <source>
        <dbReference type="SAM" id="Phobius"/>
    </source>
</evidence>
<keyword evidence="3" id="KW-1185">Reference proteome</keyword>
<dbReference type="Pfam" id="PF19597">
    <property type="entry name" value="TrbL_4"/>
    <property type="match status" value="1"/>
</dbReference>
<evidence type="ECO:0008006" key="4">
    <source>
        <dbReference type="Google" id="ProtNLM"/>
    </source>
</evidence>
<evidence type="ECO:0000313" key="2">
    <source>
        <dbReference type="EMBL" id="NMP23486.1"/>
    </source>
</evidence>
<dbReference type="AlphaFoldDB" id="A0A7Y0L675"/>
<name>A0A7Y0L675_9FIRM</name>
<dbReference type="RefSeq" id="WP_169100805.1">
    <property type="nucleotide sequence ID" value="NZ_JABBVZ010000053.1"/>
</dbReference>